<proteinExistence type="predicted"/>
<dbReference type="GO" id="GO:0016740">
    <property type="term" value="F:transferase activity"/>
    <property type="evidence" value="ECO:0007669"/>
    <property type="project" value="UniProtKB-KW"/>
</dbReference>
<protein>
    <submittedName>
        <fullName evidence="2">Glycosyltransferase</fullName>
    </submittedName>
</protein>
<dbReference type="Pfam" id="PF00535">
    <property type="entry name" value="Glycos_transf_2"/>
    <property type="match status" value="1"/>
</dbReference>
<dbReference type="InterPro" id="IPR029044">
    <property type="entry name" value="Nucleotide-diphossugar_trans"/>
</dbReference>
<evidence type="ECO:0000259" key="1">
    <source>
        <dbReference type="Pfam" id="PF00535"/>
    </source>
</evidence>
<dbReference type="InterPro" id="IPR001173">
    <property type="entry name" value="Glyco_trans_2-like"/>
</dbReference>
<evidence type="ECO:0000313" key="2">
    <source>
        <dbReference type="EMBL" id="QCB94436.1"/>
    </source>
</evidence>
<dbReference type="KEGG" id="celz:E5225_13600"/>
<dbReference type="PANTHER" id="PTHR43685">
    <property type="entry name" value="GLYCOSYLTRANSFERASE"/>
    <property type="match status" value="1"/>
</dbReference>
<organism evidence="2 3">
    <name type="scientific">Cellulomonas shaoxiangyii</name>
    <dbReference type="NCBI Taxonomy" id="2566013"/>
    <lineage>
        <taxon>Bacteria</taxon>
        <taxon>Bacillati</taxon>
        <taxon>Actinomycetota</taxon>
        <taxon>Actinomycetes</taxon>
        <taxon>Micrococcales</taxon>
        <taxon>Cellulomonadaceae</taxon>
        <taxon>Cellulomonas</taxon>
    </lineage>
</organism>
<dbReference type="OrthoDB" id="3180470at2"/>
<accession>A0A4P7SMI2</accession>
<dbReference type="RefSeq" id="WP_135973249.1">
    <property type="nucleotide sequence ID" value="NZ_CP039291.1"/>
</dbReference>
<gene>
    <name evidence="2" type="ORF">E5225_13600</name>
</gene>
<sequence>MPVLTVAVLTFRRNDMLRALLPRLCEQVGELAAAGTSAEVLVVDNDPAGGASAVVAEREDPEVRYVAEPRPGIAVARERALAESSRSDALVFLDDDEVPEPGWLAHLVDTWRRERVAAVTGPVVSVYDGELDPWIVAGGFYARAHSRGLVTGDRVPAAATNNLLLDLASVRRHGLAFDTSIGLAGGEDTRFTRALVAAGEEIVWCAQARVVDRVPRDRMTRAYVVRRRFAQGNVSVGASVGLAQGALAGVAARLRYGVPALGRVVVGTLAAAAGTVARRPALQARGVAVCSRGLGALAAVVGARYVQYRRTSSGRARVALAGARAEEGA</sequence>
<dbReference type="AlphaFoldDB" id="A0A4P7SMI2"/>
<keyword evidence="3" id="KW-1185">Reference proteome</keyword>
<dbReference type="CDD" id="cd00761">
    <property type="entry name" value="Glyco_tranf_GTA_type"/>
    <property type="match status" value="1"/>
</dbReference>
<dbReference type="SUPFAM" id="SSF53448">
    <property type="entry name" value="Nucleotide-diphospho-sugar transferases"/>
    <property type="match status" value="1"/>
</dbReference>
<dbReference type="Gene3D" id="3.90.550.10">
    <property type="entry name" value="Spore Coat Polysaccharide Biosynthesis Protein SpsA, Chain A"/>
    <property type="match status" value="1"/>
</dbReference>
<evidence type="ECO:0000313" key="3">
    <source>
        <dbReference type="Proteomes" id="UP000296469"/>
    </source>
</evidence>
<keyword evidence="2" id="KW-0808">Transferase</keyword>
<feature type="domain" description="Glycosyltransferase 2-like" evidence="1">
    <location>
        <begin position="5"/>
        <end position="155"/>
    </location>
</feature>
<name>A0A4P7SMI2_9CELL</name>
<dbReference type="EMBL" id="CP039291">
    <property type="protein sequence ID" value="QCB94436.1"/>
    <property type="molecule type" value="Genomic_DNA"/>
</dbReference>
<dbReference type="PANTHER" id="PTHR43685:SF2">
    <property type="entry name" value="GLYCOSYLTRANSFERASE 2-LIKE DOMAIN-CONTAINING PROTEIN"/>
    <property type="match status" value="1"/>
</dbReference>
<reference evidence="2 3" key="1">
    <citation type="submission" date="2019-04" db="EMBL/GenBank/DDBJ databases">
        <title>Isolation and identification of Cellulomonas shaoxiangyii sp. Nov. isolated from feces of the Tibetan antelopes (Pantholops hodgsonii) in the Qinghai-Tibet plateau of China.</title>
        <authorList>
            <person name="Tian Z."/>
        </authorList>
    </citation>
    <scope>NUCLEOTIDE SEQUENCE [LARGE SCALE GENOMIC DNA]</scope>
    <source>
        <strain evidence="2 3">Z28</strain>
    </source>
</reference>
<dbReference type="InterPro" id="IPR050834">
    <property type="entry name" value="Glycosyltransf_2"/>
</dbReference>
<dbReference type="Proteomes" id="UP000296469">
    <property type="component" value="Chromosome"/>
</dbReference>